<protein>
    <submittedName>
        <fullName evidence="2">Unannotated protein</fullName>
    </submittedName>
</protein>
<reference evidence="2" key="1">
    <citation type="submission" date="2020-05" db="EMBL/GenBank/DDBJ databases">
        <authorList>
            <person name="Chiriac C."/>
            <person name="Salcher M."/>
            <person name="Ghai R."/>
            <person name="Kavagutti S V."/>
        </authorList>
    </citation>
    <scope>NUCLEOTIDE SEQUENCE</scope>
</reference>
<feature type="domain" description="DUF6671" evidence="1">
    <location>
        <begin position="70"/>
        <end position="287"/>
    </location>
</feature>
<accession>A0A6J6EH20</accession>
<evidence type="ECO:0000313" key="2">
    <source>
        <dbReference type="EMBL" id="CAB4574739.1"/>
    </source>
</evidence>
<dbReference type="InterPro" id="IPR046612">
    <property type="entry name" value="DUF6671"/>
</dbReference>
<dbReference type="Pfam" id="PF20376">
    <property type="entry name" value="DUF6671"/>
    <property type="match status" value="1"/>
</dbReference>
<dbReference type="AlphaFoldDB" id="A0A6J6EH20"/>
<evidence type="ECO:0000259" key="1">
    <source>
        <dbReference type="Pfam" id="PF20376"/>
    </source>
</evidence>
<sequence length="287" mass="31364">MSEELGKGHPYFGQVAVLTTKHEKLPLIAPLFSQLINLKITQCNEDTDQLGTFSGEVERNLPPLETAIKKAKLGMDKLGVSLGLASEGSIGPDAEVGFFNSDVEYLVFVDACRDLVISEMFRSFDIRAGSLVAEPGHEISGFLKKVDFPNHKLIVTANSGSKSSPIKGIGTLDELESAIELNAKISNDGKALIQSDLRAHCSPSRRKNIAHVAQLLATRISKQCKVCDAPGWGRVDYERGLECITCGEHKPLAIKREIFGCISCEHWEGGELIREFLDPAHCDFCNP</sequence>
<proteinExistence type="predicted"/>
<dbReference type="EMBL" id="CAEZTN010000032">
    <property type="protein sequence ID" value="CAB4574739.1"/>
    <property type="molecule type" value="Genomic_DNA"/>
</dbReference>
<gene>
    <name evidence="2" type="ORF">UFOPK1689_00905</name>
</gene>
<name>A0A6J6EH20_9ZZZZ</name>
<organism evidence="2">
    <name type="scientific">freshwater metagenome</name>
    <dbReference type="NCBI Taxonomy" id="449393"/>
    <lineage>
        <taxon>unclassified sequences</taxon>
        <taxon>metagenomes</taxon>
        <taxon>ecological metagenomes</taxon>
    </lineage>
</organism>